<dbReference type="AlphaFoldDB" id="K0S859"/>
<feature type="region of interest" description="Disordered" evidence="1">
    <location>
        <begin position="46"/>
        <end position="68"/>
    </location>
</feature>
<accession>K0S859</accession>
<gene>
    <name evidence="2" type="ORF">THAOC_17101</name>
</gene>
<dbReference type="Proteomes" id="UP000266841">
    <property type="component" value="Unassembled WGS sequence"/>
</dbReference>
<evidence type="ECO:0000313" key="3">
    <source>
        <dbReference type="Proteomes" id="UP000266841"/>
    </source>
</evidence>
<name>K0S859_THAOC</name>
<dbReference type="OrthoDB" id="43118at2759"/>
<reference evidence="2 3" key="1">
    <citation type="journal article" date="2012" name="Genome Biol.">
        <title>Genome and low-iron response of an oceanic diatom adapted to chronic iron limitation.</title>
        <authorList>
            <person name="Lommer M."/>
            <person name="Specht M."/>
            <person name="Roy A.S."/>
            <person name="Kraemer L."/>
            <person name="Andreson R."/>
            <person name="Gutowska M.A."/>
            <person name="Wolf J."/>
            <person name="Bergner S.V."/>
            <person name="Schilhabel M.B."/>
            <person name="Klostermeier U.C."/>
            <person name="Beiko R.G."/>
            <person name="Rosenstiel P."/>
            <person name="Hippler M."/>
            <person name="Laroche J."/>
        </authorList>
    </citation>
    <scope>NUCLEOTIDE SEQUENCE [LARGE SCALE GENOMIC DNA]</scope>
    <source>
        <strain evidence="2 3">CCMP1005</strain>
    </source>
</reference>
<evidence type="ECO:0000256" key="1">
    <source>
        <dbReference type="SAM" id="MobiDB-lite"/>
    </source>
</evidence>
<dbReference type="EMBL" id="AGNL01018990">
    <property type="protein sequence ID" value="EJK62288.1"/>
    <property type="molecule type" value="Genomic_DNA"/>
</dbReference>
<keyword evidence="3" id="KW-1185">Reference proteome</keyword>
<organism evidence="2 3">
    <name type="scientific">Thalassiosira oceanica</name>
    <name type="common">Marine diatom</name>
    <dbReference type="NCBI Taxonomy" id="159749"/>
    <lineage>
        <taxon>Eukaryota</taxon>
        <taxon>Sar</taxon>
        <taxon>Stramenopiles</taxon>
        <taxon>Ochrophyta</taxon>
        <taxon>Bacillariophyta</taxon>
        <taxon>Coscinodiscophyceae</taxon>
        <taxon>Thalassiosirophycidae</taxon>
        <taxon>Thalassiosirales</taxon>
        <taxon>Thalassiosiraceae</taxon>
        <taxon>Thalassiosira</taxon>
    </lineage>
</organism>
<evidence type="ECO:0000313" key="2">
    <source>
        <dbReference type="EMBL" id="EJK62288.1"/>
    </source>
</evidence>
<sequence>MGLWYTNKRCEAGMGVSEADKVTEGGLAKACCSKDPIITCHYADKPSSEQCKNSDAPNIDNKGKPFWK</sequence>
<comment type="caution">
    <text evidence="2">The sequence shown here is derived from an EMBL/GenBank/DDBJ whole genome shotgun (WGS) entry which is preliminary data.</text>
</comment>
<protein>
    <submittedName>
        <fullName evidence="2">Uncharacterized protein</fullName>
    </submittedName>
</protein>
<proteinExistence type="predicted"/>